<organism evidence="2 3">
    <name type="scientific">Streptomyces chisholmiae</name>
    <dbReference type="NCBI Taxonomy" id="3075540"/>
    <lineage>
        <taxon>Bacteria</taxon>
        <taxon>Bacillati</taxon>
        <taxon>Actinomycetota</taxon>
        <taxon>Actinomycetes</taxon>
        <taxon>Kitasatosporales</taxon>
        <taxon>Streptomycetaceae</taxon>
        <taxon>Streptomyces</taxon>
    </lineage>
</organism>
<evidence type="ECO:0000313" key="2">
    <source>
        <dbReference type="EMBL" id="MDT0266884.1"/>
    </source>
</evidence>
<proteinExistence type="predicted"/>
<gene>
    <name evidence="2" type="ORF">RM844_11335</name>
</gene>
<dbReference type="EMBL" id="JAVREO010000005">
    <property type="protein sequence ID" value="MDT0266884.1"/>
    <property type="molecule type" value="Genomic_DNA"/>
</dbReference>
<reference evidence="3" key="1">
    <citation type="submission" date="2023-07" db="EMBL/GenBank/DDBJ databases">
        <title>30 novel species of actinomycetes from the DSMZ collection.</title>
        <authorList>
            <person name="Nouioui I."/>
        </authorList>
    </citation>
    <scope>NUCLEOTIDE SEQUENCE [LARGE SCALE GENOMIC DNA]</scope>
    <source>
        <strain evidence="3">DSM 44915</strain>
    </source>
</reference>
<sequence>MADFLMAPDDPGMQRYFGKIADFMVSEFGISRAEAVARINEAYKDITFQPYPDIMCHELPEFWGWGLYYGDVPYWDEHADRSQWRVRPAPPRDSVSWTLAPPPDDAGDESGEGLGEGRENERSAGGADHGPDAP</sequence>
<evidence type="ECO:0000313" key="3">
    <source>
        <dbReference type="Proteomes" id="UP001183410"/>
    </source>
</evidence>
<dbReference type="Proteomes" id="UP001183410">
    <property type="component" value="Unassembled WGS sequence"/>
</dbReference>
<accession>A0ABU2JQU0</accession>
<name>A0ABU2JQU0_9ACTN</name>
<keyword evidence="3" id="KW-1185">Reference proteome</keyword>
<dbReference type="RefSeq" id="WP_311666921.1">
    <property type="nucleotide sequence ID" value="NZ_JAVREO010000005.1"/>
</dbReference>
<evidence type="ECO:0000256" key="1">
    <source>
        <dbReference type="SAM" id="MobiDB-lite"/>
    </source>
</evidence>
<feature type="region of interest" description="Disordered" evidence="1">
    <location>
        <begin position="86"/>
        <end position="134"/>
    </location>
</feature>
<protein>
    <submittedName>
        <fullName evidence="2">Uncharacterized protein</fullName>
    </submittedName>
</protein>
<comment type="caution">
    <text evidence="2">The sequence shown here is derived from an EMBL/GenBank/DDBJ whole genome shotgun (WGS) entry which is preliminary data.</text>
</comment>